<dbReference type="InterPro" id="IPR000160">
    <property type="entry name" value="GGDEF_dom"/>
</dbReference>
<accession>A0A3S0KMC7</accession>
<dbReference type="Proteomes" id="UP000282060">
    <property type="component" value="Unassembled WGS sequence"/>
</dbReference>
<sequence length="632" mass="71286">MSLTKIFQSFLFVLFVGICFLVYVDQTNLLSEKVHSRLAHYQNSFNTDRALPSSGNELLAELEKNDKFQFFQYIHSTDSSYNLTQGELISGSNHPLASLFPIEMSDTRTFTEGRLQIKLFKEDILDATISSFQNAIIVLGAAYLLVAITFYLLMLRLKRAIRYSATYISGLSNHSFDAFEASKLGSELKPIGVALEKLKVKLKTNIDRAADENEKLAKVAYQDPVTGLATRTVFTQKLESFSELSKDHIGLMAIVKASELAQINNNFGRTAGDDYLSEVANCIRKSLSELPNSECFRISTADFAVFIPDLILKDGIPFLESLKTLFDEYQQTLNTESIAHVGLVPYQHDSDTVKLLTLADTAVSIAQTLGPNCFYMQDKFNGDEVYGDTRWKEAIDDLIHRQALKFYQQPIHPCRTEVLVYKELLTRFYNSEGKFLPTTTVIAMAERHGMILDLDKLIIINTIKMLINTPAMSGAYGINISSSSIMQDSFVAWIKDLLAKQRHIAARLVFEVNESGMQTNLSASHKFVRTMHSVGARVSVEHFGMGFTSFKFFKEVRPDYIKLDGSYTDGIVQDTNNKFFIKMIVDIARRLGIRVIATSVERQEEKLVLERMHVDGLQGYYISQPQAAQTIE</sequence>
<dbReference type="SUPFAM" id="SSF55073">
    <property type="entry name" value="Nucleotide cyclase"/>
    <property type="match status" value="1"/>
</dbReference>
<dbReference type="SMART" id="SM00052">
    <property type="entry name" value="EAL"/>
    <property type="match status" value="1"/>
</dbReference>
<feature type="transmembrane region" description="Helical" evidence="1">
    <location>
        <begin position="135"/>
        <end position="154"/>
    </location>
</feature>
<dbReference type="InterPro" id="IPR043128">
    <property type="entry name" value="Rev_trsase/Diguanyl_cyclase"/>
</dbReference>
<dbReference type="AlphaFoldDB" id="A0A3S0KMC7"/>
<dbReference type="Pfam" id="PF00990">
    <property type="entry name" value="GGDEF"/>
    <property type="match status" value="1"/>
</dbReference>
<keyword evidence="5" id="KW-1185">Reference proteome</keyword>
<keyword evidence="1" id="KW-1133">Transmembrane helix</keyword>
<protein>
    <submittedName>
        <fullName evidence="4">GGDEF domain-containing protein</fullName>
    </submittedName>
</protein>
<keyword evidence="1" id="KW-0472">Membrane</keyword>
<dbReference type="GO" id="GO:0071111">
    <property type="term" value="F:cyclic-guanylate-specific phosphodiesterase activity"/>
    <property type="evidence" value="ECO:0007669"/>
    <property type="project" value="InterPro"/>
</dbReference>
<dbReference type="InterPro" id="IPR001633">
    <property type="entry name" value="EAL_dom"/>
</dbReference>
<feature type="domain" description="EAL" evidence="2">
    <location>
        <begin position="388"/>
        <end position="632"/>
    </location>
</feature>
<dbReference type="PANTHER" id="PTHR33121">
    <property type="entry name" value="CYCLIC DI-GMP PHOSPHODIESTERASE PDEF"/>
    <property type="match status" value="1"/>
</dbReference>
<keyword evidence="1" id="KW-0812">Transmembrane</keyword>
<dbReference type="Pfam" id="PF00563">
    <property type="entry name" value="EAL"/>
    <property type="match status" value="1"/>
</dbReference>
<dbReference type="Gene3D" id="3.20.20.450">
    <property type="entry name" value="EAL domain"/>
    <property type="match status" value="1"/>
</dbReference>
<feature type="domain" description="GGDEF" evidence="3">
    <location>
        <begin position="248"/>
        <end position="379"/>
    </location>
</feature>
<evidence type="ECO:0000313" key="4">
    <source>
        <dbReference type="EMBL" id="RTR33693.1"/>
    </source>
</evidence>
<dbReference type="CDD" id="cd01948">
    <property type="entry name" value="EAL"/>
    <property type="match status" value="1"/>
</dbReference>
<reference evidence="4 5" key="1">
    <citation type="submission" date="2018-12" db="EMBL/GenBank/DDBJ databases">
        <authorList>
            <person name="Yu L."/>
        </authorList>
    </citation>
    <scope>NUCLEOTIDE SEQUENCE [LARGE SCALE GENOMIC DNA]</scope>
    <source>
        <strain evidence="4 5">HAW-EB5</strain>
    </source>
</reference>
<dbReference type="SMART" id="SM00267">
    <property type="entry name" value="GGDEF"/>
    <property type="match status" value="1"/>
</dbReference>
<comment type="caution">
    <text evidence="4">The sequence shown here is derived from an EMBL/GenBank/DDBJ whole genome shotgun (WGS) entry which is preliminary data.</text>
</comment>
<organism evidence="4 5">
    <name type="scientific">Shewanella atlantica</name>
    <dbReference type="NCBI Taxonomy" id="271099"/>
    <lineage>
        <taxon>Bacteria</taxon>
        <taxon>Pseudomonadati</taxon>
        <taxon>Pseudomonadota</taxon>
        <taxon>Gammaproteobacteria</taxon>
        <taxon>Alteromonadales</taxon>
        <taxon>Shewanellaceae</taxon>
        <taxon>Shewanella</taxon>
    </lineage>
</organism>
<dbReference type="SUPFAM" id="SSF141868">
    <property type="entry name" value="EAL domain-like"/>
    <property type="match status" value="1"/>
</dbReference>
<evidence type="ECO:0000313" key="5">
    <source>
        <dbReference type="Proteomes" id="UP000282060"/>
    </source>
</evidence>
<dbReference type="Gene3D" id="3.30.70.270">
    <property type="match status" value="1"/>
</dbReference>
<proteinExistence type="predicted"/>
<dbReference type="EMBL" id="RXNV01000002">
    <property type="protein sequence ID" value="RTR33693.1"/>
    <property type="molecule type" value="Genomic_DNA"/>
</dbReference>
<dbReference type="InterPro" id="IPR029787">
    <property type="entry name" value="Nucleotide_cyclase"/>
</dbReference>
<evidence type="ECO:0000256" key="1">
    <source>
        <dbReference type="SAM" id="Phobius"/>
    </source>
</evidence>
<dbReference type="NCBIfam" id="TIGR00254">
    <property type="entry name" value="GGDEF"/>
    <property type="match status" value="1"/>
</dbReference>
<evidence type="ECO:0000259" key="3">
    <source>
        <dbReference type="PROSITE" id="PS50887"/>
    </source>
</evidence>
<dbReference type="RefSeq" id="WP_126505244.1">
    <property type="nucleotide sequence ID" value="NZ_RXNV01000002.1"/>
</dbReference>
<dbReference type="PROSITE" id="PS50887">
    <property type="entry name" value="GGDEF"/>
    <property type="match status" value="1"/>
</dbReference>
<dbReference type="OrthoDB" id="5894408at2"/>
<name>A0A3S0KMC7_9GAMM</name>
<evidence type="ECO:0000259" key="2">
    <source>
        <dbReference type="PROSITE" id="PS50883"/>
    </source>
</evidence>
<dbReference type="PANTHER" id="PTHR33121:SF79">
    <property type="entry name" value="CYCLIC DI-GMP PHOSPHODIESTERASE PDED-RELATED"/>
    <property type="match status" value="1"/>
</dbReference>
<dbReference type="InterPro" id="IPR035919">
    <property type="entry name" value="EAL_sf"/>
</dbReference>
<dbReference type="InterPro" id="IPR050706">
    <property type="entry name" value="Cyclic-di-GMP_PDE-like"/>
</dbReference>
<gene>
    <name evidence="4" type="ORF">EKG39_08325</name>
</gene>
<feature type="transmembrane region" description="Helical" evidence="1">
    <location>
        <begin position="6"/>
        <end position="24"/>
    </location>
</feature>
<dbReference type="PROSITE" id="PS50883">
    <property type="entry name" value="EAL"/>
    <property type="match status" value="1"/>
</dbReference>